<sequence>MTAIPKVLTIAGSDSGGGAGIQADLKTLTSLNVYGSSVLTSLTSQNTLGVDAIHNVPTDFVQKQLDAVLSDIGTDAIKTGMLASGAIVQAVVDTLKKYNHDKLVVDPVMISTSGSKLLAEDAVQTCIDSLLPITLVLTPNVPEAEVLLGMSSGSIKTLDDMRTAAKKLADLGPRNVLVKGGHLPVERNGEKYVVDVLYEKKTGEYHEIENPYRDTKDTHGTGCTLSAAIAAGLAQGNDVVMAVKKATIYIQDAINASHASIGKGAGPVNHLHNIHLRPYACKSYVQALKESLPDGVWDEFIDHPFVRGMADGTLPRESFIFYIKQDYLYLQHYARSAALAAYKSPDIDMAARNAKIVLHIQHEMQMHLKYCESWGISKEDILATPESVYNVAYTRYVLDKGATGDQLDLQVAMAPCLLGYGEIGVKLYNDPNTKREGNPYWTWIKNYAEDDFQDAVRNGKALLEELAIHHVSTSPSRFKETCEIFEQATRLEIKFWEMGLHRK</sequence>
<protein>
    <submittedName>
        <fullName evidence="3">Thiamin biosynthesis protein (Thi-4)</fullName>
    </submittedName>
</protein>
<dbReference type="OrthoDB" id="10028886at2759"/>
<dbReference type="GO" id="GO:0009228">
    <property type="term" value="P:thiamine biosynthetic process"/>
    <property type="evidence" value="ECO:0007669"/>
    <property type="project" value="InterPro"/>
</dbReference>
<gene>
    <name evidence="3" type="ORF">LCOR_04969.1</name>
</gene>
<evidence type="ECO:0000313" key="4">
    <source>
        <dbReference type="Proteomes" id="UP000027586"/>
    </source>
</evidence>
<dbReference type="Pfam" id="PF08543">
    <property type="entry name" value="Phos_pyr_kin"/>
    <property type="match status" value="1"/>
</dbReference>
<feature type="domain" description="Thiaminase-2/PQQC" evidence="1">
    <location>
        <begin position="295"/>
        <end position="500"/>
    </location>
</feature>
<keyword evidence="4" id="KW-1185">Reference proteome</keyword>
<dbReference type="GO" id="GO:0008972">
    <property type="term" value="F:phosphomethylpyrimidine kinase activity"/>
    <property type="evidence" value="ECO:0007669"/>
    <property type="project" value="InterPro"/>
</dbReference>
<dbReference type="NCBIfam" id="TIGR04306">
    <property type="entry name" value="salvage_TenA"/>
    <property type="match status" value="1"/>
</dbReference>
<organism evidence="3 4">
    <name type="scientific">Lichtheimia corymbifera JMRC:FSU:9682</name>
    <dbReference type="NCBI Taxonomy" id="1263082"/>
    <lineage>
        <taxon>Eukaryota</taxon>
        <taxon>Fungi</taxon>
        <taxon>Fungi incertae sedis</taxon>
        <taxon>Mucoromycota</taxon>
        <taxon>Mucoromycotina</taxon>
        <taxon>Mucoromycetes</taxon>
        <taxon>Mucorales</taxon>
        <taxon>Lichtheimiaceae</taxon>
        <taxon>Lichtheimia</taxon>
    </lineage>
</organism>
<dbReference type="STRING" id="1263082.A0A068RTY4"/>
<dbReference type="AlphaFoldDB" id="A0A068RTY4"/>
<dbReference type="GO" id="GO:0005829">
    <property type="term" value="C:cytosol"/>
    <property type="evidence" value="ECO:0007669"/>
    <property type="project" value="TreeGrafter"/>
</dbReference>
<dbReference type="Pfam" id="PF03070">
    <property type="entry name" value="TENA_THI-4"/>
    <property type="match status" value="1"/>
</dbReference>
<evidence type="ECO:0000313" key="3">
    <source>
        <dbReference type="EMBL" id="CDH53633.1"/>
    </source>
</evidence>
<dbReference type="InterPro" id="IPR004399">
    <property type="entry name" value="HMP/HMP-P_kinase_dom"/>
</dbReference>
<evidence type="ECO:0000259" key="1">
    <source>
        <dbReference type="Pfam" id="PF03070"/>
    </source>
</evidence>
<dbReference type="VEuPathDB" id="FungiDB:LCOR_04969.1"/>
<reference evidence="3" key="1">
    <citation type="submission" date="2013-08" db="EMBL/GenBank/DDBJ databases">
        <title>Gene expansion shapes genome architecture in the human pathogen Lichtheimia corymbifera: an evolutionary genomics analysis in the ancient terrestrial Mucorales (Mucoromycotina).</title>
        <authorList>
            <person name="Schwartze V.U."/>
            <person name="Winter S."/>
            <person name="Shelest E."/>
            <person name="Marcet-Houben M."/>
            <person name="Horn F."/>
            <person name="Wehner S."/>
            <person name="Hoffmann K."/>
            <person name="Riege K."/>
            <person name="Sammeth M."/>
            <person name="Nowrousian M."/>
            <person name="Valiante V."/>
            <person name="Linde J."/>
            <person name="Jacobsen I.D."/>
            <person name="Marz M."/>
            <person name="Brakhage A.A."/>
            <person name="Gabaldon T."/>
            <person name="Bocker S."/>
            <person name="Voigt K."/>
        </authorList>
    </citation>
    <scope>NUCLEOTIDE SEQUENCE [LARGE SCALE GENOMIC DNA]</scope>
    <source>
        <strain evidence="3">FSU 9682</strain>
    </source>
</reference>
<dbReference type="PANTHER" id="PTHR20858">
    <property type="entry name" value="PHOSPHOMETHYLPYRIMIDINE KINASE"/>
    <property type="match status" value="1"/>
</dbReference>
<dbReference type="InterPro" id="IPR013749">
    <property type="entry name" value="PM/HMP-P_kinase-1"/>
</dbReference>
<feature type="domain" description="Pyridoxamine kinase/Phosphomethylpyrimidine kinase" evidence="2">
    <location>
        <begin position="14"/>
        <end position="269"/>
    </location>
</feature>
<dbReference type="CDD" id="cd19367">
    <property type="entry name" value="TenA_C_ScTHI20-like"/>
    <property type="match status" value="1"/>
</dbReference>
<dbReference type="EMBL" id="CBTN010000018">
    <property type="protein sequence ID" value="CDH53633.1"/>
    <property type="molecule type" value="Genomic_DNA"/>
</dbReference>
<comment type="caution">
    <text evidence="3">The sequence shown here is derived from an EMBL/GenBank/DDBJ whole genome shotgun (WGS) entry which is preliminary data.</text>
</comment>
<evidence type="ECO:0000259" key="2">
    <source>
        <dbReference type="Pfam" id="PF08543"/>
    </source>
</evidence>
<dbReference type="Proteomes" id="UP000027586">
    <property type="component" value="Unassembled WGS sequence"/>
</dbReference>
<name>A0A068RTY4_9FUNG</name>
<dbReference type="InterPro" id="IPR016084">
    <property type="entry name" value="Haem_Oase-like_multi-hlx"/>
</dbReference>
<dbReference type="CDD" id="cd01169">
    <property type="entry name" value="HMPP_kinase"/>
    <property type="match status" value="1"/>
</dbReference>
<dbReference type="GO" id="GO:0050334">
    <property type="term" value="F:thiaminase activity"/>
    <property type="evidence" value="ECO:0007669"/>
    <property type="project" value="InterPro"/>
</dbReference>
<dbReference type="PANTHER" id="PTHR20858:SF17">
    <property type="entry name" value="HYDROXYMETHYLPYRIMIDINE_PHOSPHOMETHYLPYRIMIDINE KINASE THI20-RELATED"/>
    <property type="match status" value="1"/>
</dbReference>
<dbReference type="SUPFAM" id="SSF48613">
    <property type="entry name" value="Heme oxygenase-like"/>
    <property type="match status" value="1"/>
</dbReference>
<proteinExistence type="predicted"/>
<dbReference type="Gene3D" id="1.20.910.10">
    <property type="entry name" value="Heme oxygenase-like"/>
    <property type="match status" value="1"/>
</dbReference>
<dbReference type="InterPro" id="IPR004305">
    <property type="entry name" value="Thiaminase-2/PQQC"/>
</dbReference>
<dbReference type="FunFam" id="1.20.910.10:FF:000003">
    <property type="entry name" value="Hydroxymethylpyrimidine/phosphomethylpyrimidine kinase THI20"/>
    <property type="match status" value="1"/>
</dbReference>
<dbReference type="SUPFAM" id="SSF53613">
    <property type="entry name" value="Ribokinase-like"/>
    <property type="match status" value="1"/>
</dbReference>
<dbReference type="Gene3D" id="3.40.1190.20">
    <property type="match status" value="1"/>
</dbReference>
<dbReference type="FunFam" id="3.40.1190.20:FF:000034">
    <property type="entry name" value="Putative hydroxymethylpyrimidine/ phosphomethylpyrimidine kinase 2"/>
    <property type="match status" value="1"/>
</dbReference>
<dbReference type="GO" id="GO:0008902">
    <property type="term" value="F:hydroxymethylpyrimidine kinase activity"/>
    <property type="evidence" value="ECO:0007669"/>
    <property type="project" value="TreeGrafter"/>
</dbReference>
<dbReference type="InterPro" id="IPR029056">
    <property type="entry name" value="Ribokinase-like"/>
</dbReference>
<dbReference type="InterPro" id="IPR027574">
    <property type="entry name" value="Thiaminase_II"/>
</dbReference>
<dbReference type="NCBIfam" id="TIGR00097">
    <property type="entry name" value="HMP-P_kinase"/>
    <property type="match status" value="1"/>
</dbReference>
<accession>A0A068RTY4</accession>